<sequence>MTVYSTWTLESWKSPTKLEVEMPPKRKGKNNLPVPLQEGVIMKDTEKREWRLGRMIAQGGFGLIYLASPRLDIPVEDNAVHVIKVEYLENGPLFSELKFYQRAAKQECIKKWIKMKRLAFLGIPVFWGSGQAEHNGKSYRFMVMERLGENLQTIFERRGRRFNKEIVLQIGLRMLDVLEYIHENEYIHGDIKAANLLLGYRNPHEVYLADYGLAYRYCPNGNHKEYQENPKKGHNGTMEFTSLDAHKGVAPSRRGDLEILGYCMLQWMCGSLPWEKNLRNPEAVQAAKAKLLDELPDSVIRLAPAGTDCGEIAMLLENASNLAYSEKPDYEMLKKILLSGLEYKGISYNGMLDFTTNEGTADEGAANRKKDILTMASAMVCSGLEESQKFPIAPPFPGQAAGNDNEMIVALMPALWQTLLKKNEDRVKCSNKILKAKDHNHNLNVCKDYRTFLADLPKPGPKQVKEMKENRLENKELSRHRKVTAVMKTSQVHNKQMLAGLNKPLQTEEESREQSHSTYLRRSFQKSEEKSIENGDIYSAVYQPETVQASSSFSVCRTSQSEPYDELYQYVVAIAVLFLLILLSLCFL</sequence>
<dbReference type="InterPro" id="IPR000719">
    <property type="entry name" value="Prot_kinase_dom"/>
</dbReference>
<organism evidence="5 6">
    <name type="scientific">Phrynosoma platyrhinos</name>
    <name type="common">Desert horned lizard</name>
    <dbReference type="NCBI Taxonomy" id="52577"/>
    <lineage>
        <taxon>Eukaryota</taxon>
        <taxon>Metazoa</taxon>
        <taxon>Chordata</taxon>
        <taxon>Craniata</taxon>
        <taxon>Vertebrata</taxon>
        <taxon>Euteleostomi</taxon>
        <taxon>Lepidosauria</taxon>
        <taxon>Squamata</taxon>
        <taxon>Bifurcata</taxon>
        <taxon>Unidentata</taxon>
        <taxon>Episquamata</taxon>
        <taxon>Toxicofera</taxon>
        <taxon>Iguania</taxon>
        <taxon>Phrynosomatidae</taxon>
        <taxon>Phrynosomatinae</taxon>
        <taxon>Phrynosoma</taxon>
    </lineage>
</organism>
<evidence type="ECO:0000256" key="3">
    <source>
        <dbReference type="SAM" id="Phobius"/>
    </source>
</evidence>
<name>A0ABQ7SZI2_PHRPL</name>
<dbReference type="PROSITE" id="PS50011">
    <property type="entry name" value="PROTEIN_KINASE_DOM"/>
    <property type="match status" value="1"/>
</dbReference>
<dbReference type="SUPFAM" id="SSF56112">
    <property type="entry name" value="Protein kinase-like (PK-like)"/>
    <property type="match status" value="1"/>
</dbReference>
<keyword evidence="6" id="KW-1185">Reference proteome</keyword>
<dbReference type="InterPro" id="IPR011009">
    <property type="entry name" value="Kinase-like_dom_sf"/>
</dbReference>
<evidence type="ECO:0000256" key="2">
    <source>
        <dbReference type="SAM" id="MobiDB-lite"/>
    </source>
</evidence>
<dbReference type="EMBL" id="JAIPUX010003289">
    <property type="protein sequence ID" value="KAH0622874.1"/>
    <property type="molecule type" value="Genomic_DNA"/>
</dbReference>
<evidence type="ECO:0000256" key="1">
    <source>
        <dbReference type="ARBA" id="ARBA00012513"/>
    </source>
</evidence>
<dbReference type="PANTHER" id="PTHR11909">
    <property type="entry name" value="CASEIN KINASE-RELATED"/>
    <property type="match status" value="1"/>
</dbReference>
<keyword evidence="3" id="KW-0472">Membrane</keyword>
<dbReference type="Gene3D" id="1.10.510.10">
    <property type="entry name" value="Transferase(Phosphotransferase) domain 1"/>
    <property type="match status" value="1"/>
</dbReference>
<evidence type="ECO:0000313" key="6">
    <source>
        <dbReference type="Proteomes" id="UP000826234"/>
    </source>
</evidence>
<feature type="region of interest" description="Disordered" evidence="2">
    <location>
        <begin position="503"/>
        <end position="527"/>
    </location>
</feature>
<protein>
    <recommendedName>
        <fullName evidence="1">non-specific serine/threonine protein kinase</fullName>
        <ecNumber evidence="1">2.7.11.1</ecNumber>
    </recommendedName>
</protein>
<dbReference type="EC" id="2.7.11.1" evidence="1"/>
<gene>
    <name evidence="5" type="ORF">JD844_025673</name>
</gene>
<dbReference type="InterPro" id="IPR008271">
    <property type="entry name" value="Ser/Thr_kinase_AS"/>
</dbReference>
<comment type="caution">
    <text evidence="5">The sequence shown here is derived from an EMBL/GenBank/DDBJ whole genome shotgun (WGS) entry which is preliminary data.</text>
</comment>
<feature type="transmembrane region" description="Helical" evidence="3">
    <location>
        <begin position="567"/>
        <end position="587"/>
    </location>
</feature>
<dbReference type="PROSITE" id="PS00108">
    <property type="entry name" value="PROTEIN_KINASE_ST"/>
    <property type="match status" value="1"/>
</dbReference>
<dbReference type="SMART" id="SM00220">
    <property type="entry name" value="S_TKc"/>
    <property type="match status" value="1"/>
</dbReference>
<evidence type="ECO:0000313" key="5">
    <source>
        <dbReference type="EMBL" id="KAH0622874.1"/>
    </source>
</evidence>
<evidence type="ECO:0000259" key="4">
    <source>
        <dbReference type="PROSITE" id="PS50011"/>
    </source>
</evidence>
<proteinExistence type="predicted"/>
<feature type="domain" description="Protein kinase" evidence="4">
    <location>
        <begin position="50"/>
        <end position="338"/>
    </location>
</feature>
<accession>A0ABQ7SZI2</accession>
<dbReference type="Proteomes" id="UP000826234">
    <property type="component" value="Unassembled WGS sequence"/>
</dbReference>
<dbReference type="Pfam" id="PF00069">
    <property type="entry name" value="Pkinase"/>
    <property type="match status" value="1"/>
</dbReference>
<keyword evidence="3" id="KW-0812">Transmembrane</keyword>
<reference evidence="5 6" key="1">
    <citation type="journal article" date="2022" name="Gigascience">
        <title>A chromosome-level genome assembly and annotation of the desert horned lizard, Phrynosoma platyrhinos, provides insight into chromosomal rearrangements among reptiles.</title>
        <authorList>
            <person name="Koochekian N."/>
            <person name="Ascanio A."/>
            <person name="Farleigh K."/>
            <person name="Card D.C."/>
            <person name="Schield D.R."/>
            <person name="Castoe T.A."/>
            <person name="Jezkova T."/>
        </authorList>
    </citation>
    <scope>NUCLEOTIDE SEQUENCE [LARGE SCALE GENOMIC DNA]</scope>
    <source>
        <strain evidence="5">NK-2021</strain>
    </source>
</reference>
<keyword evidence="3" id="KW-1133">Transmembrane helix</keyword>
<dbReference type="InterPro" id="IPR050235">
    <property type="entry name" value="CK1_Ser-Thr_kinase"/>
</dbReference>